<name>A0A0R1NSY6_9LACO</name>
<evidence type="ECO:0000259" key="2">
    <source>
        <dbReference type="Pfam" id="PF17965"/>
    </source>
</evidence>
<protein>
    <submittedName>
        <fullName evidence="4">Mucus binding protein</fullName>
    </submittedName>
</protein>
<dbReference type="Pfam" id="PF17966">
    <property type="entry name" value="Muc_B2"/>
    <property type="match status" value="2"/>
</dbReference>
<feature type="compositionally biased region" description="Basic and acidic residues" evidence="1">
    <location>
        <begin position="19"/>
        <end position="32"/>
    </location>
</feature>
<evidence type="ECO:0000256" key="1">
    <source>
        <dbReference type="SAM" id="MobiDB-lite"/>
    </source>
</evidence>
<evidence type="ECO:0000313" key="5">
    <source>
        <dbReference type="Proteomes" id="UP000051311"/>
    </source>
</evidence>
<dbReference type="Proteomes" id="UP000051311">
    <property type="component" value="Unassembled WGS sequence"/>
</dbReference>
<feature type="region of interest" description="Disordered" evidence="1">
    <location>
        <begin position="1"/>
        <end position="40"/>
    </location>
</feature>
<feature type="region of interest" description="Disordered" evidence="1">
    <location>
        <begin position="445"/>
        <end position="486"/>
    </location>
</feature>
<comment type="caution">
    <text evidence="4">The sequence shown here is derived from an EMBL/GenBank/DDBJ whole genome shotgun (WGS) entry which is preliminary data.</text>
</comment>
<proteinExistence type="predicted"/>
<dbReference type="eggNOG" id="COG4932">
    <property type="taxonomic scope" value="Bacteria"/>
</dbReference>
<evidence type="ECO:0000259" key="3">
    <source>
        <dbReference type="Pfam" id="PF17966"/>
    </source>
</evidence>
<dbReference type="STRING" id="1423748.FC37_GL000909"/>
<organism evidence="4 5">
    <name type="scientific">Lactobacillus gallinarum DSM 10532 = JCM 2011</name>
    <dbReference type="NCBI Taxonomy" id="1423748"/>
    <lineage>
        <taxon>Bacteria</taxon>
        <taxon>Bacillati</taxon>
        <taxon>Bacillota</taxon>
        <taxon>Bacilli</taxon>
        <taxon>Lactobacillales</taxon>
        <taxon>Lactobacillaceae</taxon>
        <taxon>Lactobacillus</taxon>
    </lineage>
</organism>
<dbReference type="InterPro" id="IPR041558">
    <property type="entry name" value="MucBP_2"/>
</dbReference>
<feature type="domain" description="Mucin binding" evidence="2">
    <location>
        <begin position="319"/>
        <end position="389"/>
    </location>
</feature>
<dbReference type="OrthoDB" id="2171275at2"/>
<accession>A0A0R1NSY6</accession>
<dbReference type="EMBL" id="AZEL01000026">
    <property type="protein sequence ID" value="KRL23183.1"/>
    <property type="molecule type" value="Genomic_DNA"/>
</dbReference>
<dbReference type="Gene3D" id="3.10.20.470">
    <property type="match status" value="1"/>
</dbReference>
<dbReference type="RefSeq" id="WP_025005503.1">
    <property type="nucleotide sequence ID" value="NZ_AZEL01000026.1"/>
</dbReference>
<dbReference type="AlphaFoldDB" id="A0A0R1NSY6"/>
<dbReference type="Pfam" id="PF17965">
    <property type="entry name" value="MucBP_2"/>
    <property type="match status" value="1"/>
</dbReference>
<evidence type="ECO:0000313" key="4">
    <source>
        <dbReference type="EMBL" id="KRL23183.1"/>
    </source>
</evidence>
<dbReference type="PATRIC" id="fig|1423748.3.peg.953"/>
<gene>
    <name evidence="4" type="ORF">FC37_GL000909</name>
</gene>
<feature type="domain" description="Mub B2-like" evidence="3">
    <location>
        <begin position="513"/>
        <end position="607"/>
    </location>
</feature>
<dbReference type="Gene3D" id="2.60.40.4300">
    <property type="match status" value="2"/>
</dbReference>
<reference evidence="4 5" key="1">
    <citation type="journal article" date="2015" name="Genome Announc.">
        <title>Expanding the biotechnology potential of lactobacilli through comparative genomics of 213 strains and associated genera.</title>
        <authorList>
            <person name="Sun Z."/>
            <person name="Harris H.M."/>
            <person name="McCann A."/>
            <person name="Guo C."/>
            <person name="Argimon S."/>
            <person name="Zhang W."/>
            <person name="Yang X."/>
            <person name="Jeffery I.B."/>
            <person name="Cooney J.C."/>
            <person name="Kagawa T.F."/>
            <person name="Liu W."/>
            <person name="Song Y."/>
            <person name="Salvetti E."/>
            <person name="Wrobel A."/>
            <person name="Rasinkangas P."/>
            <person name="Parkhill J."/>
            <person name="Rea M.C."/>
            <person name="O'Sullivan O."/>
            <person name="Ritari J."/>
            <person name="Douillard F.P."/>
            <person name="Paul Ross R."/>
            <person name="Yang R."/>
            <person name="Briner A.E."/>
            <person name="Felis G.E."/>
            <person name="de Vos W.M."/>
            <person name="Barrangou R."/>
            <person name="Klaenhammer T.R."/>
            <person name="Caufield P.W."/>
            <person name="Cui Y."/>
            <person name="Zhang H."/>
            <person name="O'Toole P.W."/>
        </authorList>
    </citation>
    <scope>NUCLEOTIDE SEQUENCE [LARGE SCALE GENOMIC DNA]</scope>
    <source>
        <strain evidence="4 5">DSM 10532</strain>
    </source>
</reference>
<dbReference type="InterPro" id="IPR041495">
    <property type="entry name" value="Mub_B2"/>
</dbReference>
<feature type="domain" description="Mub B2-like" evidence="3">
    <location>
        <begin position="403"/>
        <end position="501"/>
    </location>
</feature>
<sequence length="611" mass="65834">MQNGVKDTLKENSVAKNTQADKVEQTVKDAQKAADSAVVSETAGINKINNSDLNKDAVVSDAGKLGKAADEKQAETVNFNLDDAALQGLSKEGSANLAKLFNTSLAVANEGTENQNINTNPKNESKPVTTGDAVRQAAGAGDKSVKIKGNITASDNLNVIGNLTIEGVDGATLSLGQNSIVNNGNLTPDITKDKLDDIKNDALSHTSDQTLEYIKHSQAVSQDSGWKMTDAAGNPVTDPYAAVESPKLDGYTATIKSTNAPGVTQGADGSEVQAKLKINPDAVVKDGELTDAYKNNGVTGIPENYETVVVYKKEAEKGSVTVKYIDDTADKTLETKDLSGEVGEKSDYSTAPTIEDYTDKGYKLVSDDYPKSGVTFTKEPQKYEVHLKHTYSPVTPDDHHDVDPNEVTKNVKETVHYTGAGDKTPNDNVQNATWTRHLTKDNVTGKLVPNGKYDTPWTPSETDYKAVPSPKVDGYTPDKETVPSTPVTMDDINVTVTYTKNGKDIRNQKTLPSQQTVKFVDEDGKELHASDKSPVFNYEYSGDTYEKQTDKLISKGSWNADSHKFDTVDVPVIDGYYAVSGYTSPVVKGYHVIKVSEDSEDNVNVAPVTVN</sequence>